<dbReference type="EMBL" id="MU858184">
    <property type="protein sequence ID" value="KAK4210127.1"/>
    <property type="molecule type" value="Genomic_DNA"/>
</dbReference>
<sequence length="121" mass="13584">MAPQARTNLESFLDSVLDAHLVMNQYSGEETIKADFRKGFRLDHQGTNNDETVHPWTHRIYVQPVGGSKSKSHRQSKANNNKSILADCHASESATAEEIRDALMKSFRKGAQVFYAPPKPE</sequence>
<evidence type="ECO:0000313" key="2">
    <source>
        <dbReference type="EMBL" id="KAK4210127.1"/>
    </source>
</evidence>
<reference evidence="2" key="1">
    <citation type="journal article" date="2023" name="Mol. Phylogenet. Evol.">
        <title>Genome-scale phylogeny and comparative genomics of the fungal order Sordariales.</title>
        <authorList>
            <person name="Hensen N."/>
            <person name="Bonometti L."/>
            <person name="Westerberg I."/>
            <person name="Brannstrom I.O."/>
            <person name="Guillou S."/>
            <person name="Cros-Aarteil S."/>
            <person name="Calhoun S."/>
            <person name="Haridas S."/>
            <person name="Kuo A."/>
            <person name="Mondo S."/>
            <person name="Pangilinan J."/>
            <person name="Riley R."/>
            <person name="LaButti K."/>
            <person name="Andreopoulos B."/>
            <person name="Lipzen A."/>
            <person name="Chen C."/>
            <person name="Yan M."/>
            <person name="Daum C."/>
            <person name="Ng V."/>
            <person name="Clum A."/>
            <person name="Steindorff A."/>
            <person name="Ohm R.A."/>
            <person name="Martin F."/>
            <person name="Silar P."/>
            <person name="Natvig D.O."/>
            <person name="Lalanne C."/>
            <person name="Gautier V."/>
            <person name="Ament-Velasquez S.L."/>
            <person name="Kruys A."/>
            <person name="Hutchinson M.I."/>
            <person name="Powell A.J."/>
            <person name="Barry K."/>
            <person name="Miller A.N."/>
            <person name="Grigoriev I.V."/>
            <person name="Debuchy R."/>
            <person name="Gladieux P."/>
            <person name="Hiltunen Thoren M."/>
            <person name="Johannesson H."/>
        </authorList>
    </citation>
    <scope>NUCLEOTIDE SEQUENCE</scope>
    <source>
        <strain evidence="2">PSN293</strain>
    </source>
</reference>
<feature type="region of interest" description="Disordered" evidence="1">
    <location>
        <begin position="65"/>
        <end position="85"/>
    </location>
</feature>
<accession>A0AAN7B4X2</accession>
<dbReference type="AlphaFoldDB" id="A0AAN7B4X2"/>
<gene>
    <name evidence="2" type="ORF">QBC37DRAFT_403729</name>
</gene>
<dbReference type="Proteomes" id="UP001301769">
    <property type="component" value="Unassembled WGS sequence"/>
</dbReference>
<comment type="caution">
    <text evidence="2">The sequence shown here is derived from an EMBL/GenBank/DDBJ whole genome shotgun (WGS) entry which is preliminary data.</text>
</comment>
<organism evidence="2 3">
    <name type="scientific">Rhypophila decipiens</name>
    <dbReference type="NCBI Taxonomy" id="261697"/>
    <lineage>
        <taxon>Eukaryota</taxon>
        <taxon>Fungi</taxon>
        <taxon>Dikarya</taxon>
        <taxon>Ascomycota</taxon>
        <taxon>Pezizomycotina</taxon>
        <taxon>Sordariomycetes</taxon>
        <taxon>Sordariomycetidae</taxon>
        <taxon>Sordariales</taxon>
        <taxon>Naviculisporaceae</taxon>
        <taxon>Rhypophila</taxon>
    </lineage>
</organism>
<keyword evidence="3" id="KW-1185">Reference proteome</keyword>
<protein>
    <submittedName>
        <fullName evidence="2">Uncharacterized protein</fullName>
    </submittedName>
</protein>
<proteinExistence type="predicted"/>
<evidence type="ECO:0000313" key="3">
    <source>
        <dbReference type="Proteomes" id="UP001301769"/>
    </source>
</evidence>
<reference evidence="2" key="2">
    <citation type="submission" date="2023-05" db="EMBL/GenBank/DDBJ databases">
        <authorList>
            <consortium name="Lawrence Berkeley National Laboratory"/>
            <person name="Steindorff A."/>
            <person name="Hensen N."/>
            <person name="Bonometti L."/>
            <person name="Westerberg I."/>
            <person name="Brannstrom I.O."/>
            <person name="Guillou S."/>
            <person name="Cros-Aarteil S."/>
            <person name="Calhoun S."/>
            <person name="Haridas S."/>
            <person name="Kuo A."/>
            <person name="Mondo S."/>
            <person name="Pangilinan J."/>
            <person name="Riley R."/>
            <person name="Labutti K."/>
            <person name="Andreopoulos B."/>
            <person name="Lipzen A."/>
            <person name="Chen C."/>
            <person name="Yanf M."/>
            <person name="Daum C."/>
            <person name="Ng V."/>
            <person name="Clum A."/>
            <person name="Ohm R."/>
            <person name="Martin F."/>
            <person name="Silar P."/>
            <person name="Natvig D."/>
            <person name="Lalanne C."/>
            <person name="Gautier V."/>
            <person name="Ament-Velasquez S.L."/>
            <person name="Kruys A."/>
            <person name="Hutchinson M.I."/>
            <person name="Powell A.J."/>
            <person name="Barry K."/>
            <person name="Miller A.N."/>
            <person name="Grigoriev I.V."/>
            <person name="Debuchy R."/>
            <person name="Gladieux P."/>
            <person name="Thoren M.H."/>
            <person name="Johannesson H."/>
        </authorList>
    </citation>
    <scope>NUCLEOTIDE SEQUENCE</scope>
    <source>
        <strain evidence="2">PSN293</strain>
    </source>
</reference>
<name>A0AAN7B4X2_9PEZI</name>
<evidence type="ECO:0000256" key="1">
    <source>
        <dbReference type="SAM" id="MobiDB-lite"/>
    </source>
</evidence>